<reference evidence="1 2" key="1">
    <citation type="submission" date="2017-03" db="EMBL/GenBank/DDBJ databases">
        <title>Draft genome sequence of Streptomyces scabrisporus NF3, endophyte isolated from Amphipterygium adstringens.</title>
        <authorList>
            <person name="Vazquez M."/>
            <person name="Ceapa C.D."/>
            <person name="Rodriguez Luna D."/>
            <person name="Sanchez Esquivel S."/>
        </authorList>
    </citation>
    <scope>NUCLEOTIDE SEQUENCE [LARGE SCALE GENOMIC DNA]</scope>
    <source>
        <strain evidence="1 2">NF3</strain>
    </source>
</reference>
<keyword evidence="2" id="KW-1185">Reference proteome</keyword>
<name>A0A1T3P107_9ACTN</name>
<organism evidence="1 2">
    <name type="scientific">Embleya scabrispora</name>
    <dbReference type="NCBI Taxonomy" id="159449"/>
    <lineage>
        <taxon>Bacteria</taxon>
        <taxon>Bacillati</taxon>
        <taxon>Actinomycetota</taxon>
        <taxon>Actinomycetes</taxon>
        <taxon>Kitasatosporales</taxon>
        <taxon>Streptomycetaceae</taxon>
        <taxon>Embleya</taxon>
    </lineage>
</organism>
<comment type="caution">
    <text evidence="1">The sequence shown here is derived from an EMBL/GenBank/DDBJ whole genome shotgun (WGS) entry which is preliminary data.</text>
</comment>
<dbReference type="EMBL" id="MWQN01000001">
    <property type="protein sequence ID" value="OPC82674.1"/>
    <property type="molecule type" value="Genomic_DNA"/>
</dbReference>
<evidence type="ECO:0000313" key="2">
    <source>
        <dbReference type="Proteomes" id="UP000190037"/>
    </source>
</evidence>
<gene>
    <name evidence="1" type="ORF">B4N89_18530</name>
</gene>
<protein>
    <submittedName>
        <fullName evidence="1">Uncharacterized protein</fullName>
    </submittedName>
</protein>
<dbReference type="Proteomes" id="UP000190037">
    <property type="component" value="Unassembled WGS sequence"/>
</dbReference>
<accession>A0A1T3P107</accession>
<proteinExistence type="predicted"/>
<evidence type="ECO:0000313" key="1">
    <source>
        <dbReference type="EMBL" id="OPC82674.1"/>
    </source>
</evidence>
<dbReference type="AlphaFoldDB" id="A0A1T3P107"/>
<sequence>MFARTLAGTSFTARADDVRVLSPDAAKDAVYTPPIEPTLFPIKGVHMSRLPLVCEGDIVEHVHEAQREEYPAGPVVLTGIGLVTVQPANGAPKWTVDRWEVQHVAGETPTSD</sequence>